<dbReference type="CDD" id="cd01347">
    <property type="entry name" value="ligand_gated_channel"/>
    <property type="match status" value="1"/>
</dbReference>
<keyword evidence="17" id="KW-1185">Reference proteome</keyword>
<dbReference type="Pfam" id="PF07715">
    <property type="entry name" value="Plug"/>
    <property type="match status" value="1"/>
</dbReference>
<keyword evidence="9 16" id="KW-0675">Receptor</keyword>
<feature type="chain" id="PRO_5046427801" evidence="13">
    <location>
        <begin position="19"/>
        <end position="745"/>
    </location>
</feature>
<evidence type="ECO:0000256" key="9">
    <source>
        <dbReference type="ARBA" id="ARBA00023170"/>
    </source>
</evidence>
<dbReference type="NCBIfam" id="TIGR01785">
    <property type="entry name" value="TonB-hemin"/>
    <property type="match status" value="1"/>
</dbReference>
<organism evidence="16 17">
    <name type="scientific">Luteimonas galliterrae</name>
    <dbReference type="NCBI Taxonomy" id="2940486"/>
    <lineage>
        <taxon>Bacteria</taxon>
        <taxon>Pseudomonadati</taxon>
        <taxon>Pseudomonadota</taxon>
        <taxon>Gammaproteobacteria</taxon>
        <taxon>Lysobacterales</taxon>
        <taxon>Lysobacteraceae</taxon>
        <taxon>Luteimonas</taxon>
    </lineage>
</organism>
<dbReference type="PANTHER" id="PTHR30069">
    <property type="entry name" value="TONB-DEPENDENT OUTER MEMBRANE RECEPTOR"/>
    <property type="match status" value="1"/>
</dbReference>
<reference evidence="16 17" key="1">
    <citation type="submission" date="2022-05" db="EMBL/GenBank/DDBJ databases">
        <title>Luteimonas sp. SX5, whole genome shotgun sequencing project.</title>
        <authorList>
            <person name="Zhao G."/>
            <person name="Shen L."/>
        </authorList>
    </citation>
    <scope>NUCLEOTIDE SEQUENCE [LARGE SCALE GENOMIC DNA]</scope>
    <source>
        <strain evidence="16 17">SX5</strain>
    </source>
</reference>
<accession>A0ABT0MKE6</accession>
<dbReference type="NCBIfam" id="TIGR01786">
    <property type="entry name" value="TonB-hemlactrns"/>
    <property type="match status" value="1"/>
</dbReference>
<protein>
    <submittedName>
        <fullName evidence="16">TonB-dependent hemoglobin/transferrin/lactoferrin family receptor</fullName>
    </submittedName>
</protein>
<evidence type="ECO:0000313" key="17">
    <source>
        <dbReference type="Proteomes" id="UP001431217"/>
    </source>
</evidence>
<evidence type="ECO:0000256" key="13">
    <source>
        <dbReference type="SAM" id="SignalP"/>
    </source>
</evidence>
<evidence type="ECO:0000256" key="7">
    <source>
        <dbReference type="ARBA" id="ARBA00023077"/>
    </source>
</evidence>
<keyword evidence="10 11" id="KW-0998">Cell outer membrane</keyword>
<dbReference type="PROSITE" id="PS52016">
    <property type="entry name" value="TONB_DEPENDENT_REC_3"/>
    <property type="match status" value="1"/>
</dbReference>
<proteinExistence type="inferred from homology"/>
<dbReference type="InterPro" id="IPR012910">
    <property type="entry name" value="Plug_dom"/>
</dbReference>
<keyword evidence="8 11" id="KW-0472">Membrane</keyword>
<name>A0ABT0MKE6_9GAMM</name>
<evidence type="ECO:0000256" key="4">
    <source>
        <dbReference type="ARBA" id="ARBA00022452"/>
    </source>
</evidence>
<evidence type="ECO:0000256" key="2">
    <source>
        <dbReference type="ARBA" id="ARBA00008143"/>
    </source>
</evidence>
<evidence type="ECO:0000256" key="3">
    <source>
        <dbReference type="ARBA" id="ARBA00022448"/>
    </source>
</evidence>
<comment type="similarity">
    <text evidence="2">Belongs to the TonB-dependent receptor family. Hemoglobin/haptoglobin binding protein subfamily.</text>
</comment>
<dbReference type="RefSeq" id="WP_249474801.1">
    <property type="nucleotide sequence ID" value="NZ_JAMBEP010000002.1"/>
</dbReference>
<dbReference type="PANTHER" id="PTHR30069:SF29">
    <property type="entry name" value="HEMOGLOBIN AND HEMOGLOBIN-HAPTOGLOBIN-BINDING PROTEIN 1-RELATED"/>
    <property type="match status" value="1"/>
</dbReference>
<evidence type="ECO:0000256" key="11">
    <source>
        <dbReference type="PROSITE-ProRule" id="PRU01360"/>
    </source>
</evidence>
<evidence type="ECO:0000256" key="5">
    <source>
        <dbReference type="ARBA" id="ARBA00022692"/>
    </source>
</evidence>
<dbReference type="Gene3D" id="2.170.130.10">
    <property type="entry name" value="TonB-dependent receptor, plug domain"/>
    <property type="match status" value="1"/>
</dbReference>
<feature type="signal peptide" evidence="13">
    <location>
        <begin position="1"/>
        <end position="18"/>
    </location>
</feature>
<gene>
    <name evidence="16" type="ORF">M2650_12000</name>
</gene>
<comment type="caution">
    <text evidence="16">The sequence shown here is derived from an EMBL/GenBank/DDBJ whole genome shotgun (WGS) entry which is preliminary data.</text>
</comment>
<dbReference type="InterPro" id="IPR011276">
    <property type="entry name" value="TonB_haem/Hb_rcpt"/>
</dbReference>
<evidence type="ECO:0000259" key="14">
    <source>
        <dbReference type="Pfam" id="PF00593"/>
    </source>
</evidence>
<keyword evidence="4 11" id="KW-1134">Transmembrane beta strand</keyword>
<keyword evidence="6 13" id="KW-0732">Signal</keyword>
<dbReference type="SUPFAM" id="SSF56935">
    <property type="entry name" value="Porins"/>
    <property type="match status" value="1"/>
</dbReference>
<dbReference type="Pfam" id="PF00593">
    <property type="entry name" value="TonB_dep_Rec_b-barrel"/>
    <property type="match status" value="1"/>
</dbReference>
<evidence type="ECO:0000256" key="8">
    <source>
        <dbReference type="ARBA" id="ARBA00023136"/>
    </source>
</evidence>
<dbReference type="InterPro" id="IPR036942">
    <property type="entry name" value="Beta-barrel_TonB_sf"/>
</dbReference>
<evidence type="ECO:0000256" key="10">
    <source>
        <dbReference type="ARBA" id="ARBA00023237"/>
    </source>
</evidence>
<dbReference type="InterPro" id="IPR039426">
    <property type="entry name" value="TonB-dep_rcpt-like"/>
</dbReference>
<evidence type="ECO:0000256" key="6">
    <source>
        <dbReference type="ARBA" id="ARBA00022729"/>
    </source>
</evidence>
<dbReference type="EMBL" id="JAMBEP010000002">
    <property type="protein sequence ID" value="MCL1635346.1"/>
    <property type="molecule type" value="Genomic_DNA"/>
</dbReference>
<feature type="domain" description="TonB-dependent receptor plug" evidence="15">
    <location>
        <begin position="52"/>
        <end position="161"/>
    </location>
</feature>
<comment type="subcellular location">
    <subcellularLocation>
        <location evidence="1 11">Cell outer membrane</location>
        <topology evidence="1 11">Multi-pass membrane protein</topology>
    </subcellularLocation>
</comment>
<keyword evidence="7 12" id="KW-0798">TonB box</keyword>
<dbReference type="Proteomes" id="UP001431217">
    <property type="component" value="Unassembled WGS sequence"/>
</dbReference>
<keyword evidence="3 11" id="KW-0813">Transport</keyword>
<dbReference type="InterPro" id="IPR010949">
    <property type="entry name" value="TonB_Hb/transfer/lactofer_rcpt"/>
</dbReference>
<sequence>MRPSLLSFALWLALPGMAAAQSASPGPSGEEKSAIELDPVVVTATRTERAMSDVPNTVDVIDRERMDDTLVRDLRDLVRYEPGVSVTSSVGRFGLGDIRIRGLGGNRVRIQTDGIAVSDAFAIGSFSNANRNFVDMDTLKRVEIVRGPTSSLYGSDALGGVVSFITKDPSDYLDAGKDAYFGFKLGAEGESSGLFAGATSAFGGERWSGLVTVSHRQGQETKNMGENDVLGAARTTPNPQDRDGRSLLTKLVYAPSANQRFKLTVEGNEDDTDTDVLSSLGLQSLTRATNLLVAGDDHQSRARVSFGHEADALDAGFADHFDWQVYRQDSETTQDTREVRRTAAGVPEQRDRSFDFDQRQYGMQANFFKSLSGGGIQHDLAYGLDVSRTQTRQKRDGRVANLDTGRVSNAMLPDVFPVRDFPISRTTNAALYLQDEMSFADGAFRLTPSVRVDRYELRPEVDNIFAEDNPGVAVVELTDTNVSPKLGAVWHFAEEWSLYGGYSRGFRAPPYNDVNIGFTNLMFGYTAIANPDLKPETSNGFEAGVRFVGDAAYASLSGYHNDYKDFIESFRFIGLNEEGLQVFQSQNIADAKIYGAELKAGIDFGRVSDRFAGWSLRGSAAWSRGRDETDDVPLQSVDPLTAAIGLAYDRDTWGAELAGRFAQRKRDLEQLGLYATPGYGVLDLLAHWNFAPGAKLNVGVFNLADRKYWQGGDLPDGIAVATPASVLDRFTSPGRNLSVSVSVNW</sequence>
<dbReference type="InterPro" id="IPR000531">
    <property type="entry name" value="Beta-barrel_TonB"/>
</dbReference>
<evidence type="ECO:0000259" key="15">
    <source>
        <dbReference type="Pfam" id="PF07715"/>
    </source>
</evidence>
<feature type="domain" description="TonB-dependent receptor-like beta-barrel" evidence="14">
    <location>
        <begin position="258"/>
        <end position="703"/>
    </location>
</feature>
<evidence type="ECO:0000256" key="1">
    <source>
        <dbReference type="ARBA" id="ARBA00004571"/>
    </source>
</evidence>
<keyword evidence="5 11" id="KW-0812">Transmembrane</keyword>
<dbReference type="InterPro" id="IPR037066">
    <property type="entry name" value="Plug_dom_sf"/>
</dbReference>
<evidence type="ECO:0000313" key="16">
    <source>
        <dbReference type="EMBL" id="MCL1635346.1"/>
    </source>
</evidence>
<evidence type="ECO:0000256" key="12">
    <source>
        <dbReference type="RuleBase" id="RU003357"/>
    </source>
</evidence>
<dbReference type="Gene3D" id="2.40.170.20">
    <property type="entry name" value="TonB-dependent receptor, beta-barrel domain"/>
    <property type="match status" value="1"/>
</dbReference>